<feature type="domain" description="Fe/B12 periplasmic-binding" evidence="7">
    <location>
        <begin position="66"/>
        <end position="318"/>
    </location>
</feature>
<name>A0ABW4RFV1_9BACL</name>
<proteinExistence type="inferred from homology"/>
<keyword evidence="3" id="KW-0813">Transport</keyword>
<dbReference type="EMBL" id="JBHUEH010000011">
    <property type="protein sequence ID" value="MFD1885114.1"/>
    <property type="molecule type" value="Genomic_DNA"/>
</dbReference>
<evidence type="ECO:0000256" key="1">
    <source>
        <dbReference type="ARBA" id="ARBA00004196"/>
    </source>
</evidence>
<evidence type="ECO:0000256" key="5">
    <source>
        <dbReference type="SAM" id="MobiDB-lite"/>
    </source>
</evidence>
<dbReference type="SUPFAM" id="SSF53807">
    <property type="entry name" value="Helical backbone' metal receptor"/>
    <property type="match status" value="1"/>
</dbReference>
<evidence type="ECO:0000313" key="8">
    <source>
        <dbReference type="EMBL" id="MFD1885114.1"/>
    </source>
</evidence>
<dbReference type="InterPro" id="IPR051313">
    <property type="entry name" value="Bact_iron-sidero_bind"/>
</dbReference>
<comment type="caution">
    <text evidence="8">The sequence shown here is derived from an EMBL/GenBank/DDBJ whole genome shotgun (WGS) entry which is preliminary data.</text>
</comment>
<feature type="region of interest" description="Disordered" evidence="5">
    <location>
        <begin position="24"/>
        <end position="48"/>
    </location>
</feature>
<comment type="similarity">
    <text evidence="2">Belongs to the bacterial solute-binding protein 8 family.</text>
</comment>
<dbReference type="Pfam" id="PF01497">
    <property type="entry name" value="Peripla_BP_2"/>
    <property type="match status" value="1"/>
</dbReference>
<dbReference type="RefSeq" id="WP_347325968.1">
    <property type="nucleotide sequence ID" value="NZ_JBCGUH010000008.1"/>
</dbReference>
<keyword evidence="9" id="KW-1185">Reference proteome</keyword>
<dbReference type="InterPro" id="IPR002491">
    <property type="entry name" value="ABC_transptr_periplasmic_BD"/>
</dbReference>
<feature type="signal peptide" evidence="6">
    <location>
        <begin position="1"/>
        <end position="22"/>
    </location>
</feature>
<reference evidence="9" key="1">
    <citation type="journal article" date="2019" name="Int. J. Syst. Evol. Microbiol.">
        <title>The Global Catalogue of Microorganisms (GCM) 10K type strain sequencing project: providing services to taxonomists for standard genome sequencing and annotation.</title>
        <authorList>
            <consortium name="The Broad Institute Genomics Platform"/>
            <consortium name="The Broad Institute Genome Sequencing Center for Infectious Disease"/>
            <person name="Wu L."/>
            <person name="Ma J."/>
        </authorList>
    </citation>
    <scope>NUCLEOTIDE SEQUENCE [LARGE SCALE GENOMIC DNA]</scope>
    <source>
        <strain evidence="9">CCUG 54950</strain>
    </source>
</reference>
<evidence type="ECO:0000313" key="9">
    <source>
        <dbReference type="Proteomes" id="UP001597233"/>
    </source>
</evidence>
<accession>A0ABW4RFV1</accession>
<evidence type="ECO:0000256" key="6">
    <source>
        <dbReference type="SAM" id="SignalP"/>
    </source>
</evidence>
<keyword evidence="4 6" id="KW-0732">Signal</keyword>
<dbReference type="PROSITE" id="PS51257">
    <property type="entry name" value="PROKAR_LIPOPROTEIN"/>
    <property type="match status" value="1"/>
</dbReference>
<dbReference type="CDD" id="cd01138">
    <property type="entry name" value="FeuA"/>
    <property type="match status" value="1"/>
</dbReference>
<gene>
    <name evidence="8" type="ORF">ACFSC9_06195</name>
</gene>
<organism evidence="8 9">
    <name type="scientific">Paenibacillus wenxiniae</name>
    <dbReference type="NCBI Taxonomy" id="1636843"/>
    <lineage>
        <taxon>Bacteria</taxon>
        <taxon>Bacillati</taxon>
        <taxon>Bacillota</taxon>
        <taxon>Bacilli</taxon>
        <taxon>Bacillales</taxon>
        <taxon>Paenibacillaceae</taxon>
        <taxon>Paenibacillus</taxon>
    </lineage>
</organism>
<evidence type="ECO:0000256" key="3">
    <source>
        <dbReference type="ARBA" id="ARBA00022448"/>
    </source>
</evidence>
<evidence type="ECO:0000256" key="2">
    <source>
        <dbReference type="ARBA" id="ARBA00008814"/>
    </source>
</evidence>
<feature type="chain" id="PRO_5046322693" evidence="6">
    <location>
        <begin position="23"/>
        <end position="318"/>
    </location>
</feature>
<dbReference type="PROSITE" id="PS50983">
    <property type="entry name" value="FE_B12_PBP"/>
    <property type="match status" value="1"/>
</dbReference>
<dbReference type="Proteomes" id="UP001597233">
    <property type="component" value="Unassembled WGS sequence"/>
</dbReference>
<dbReference type="PANTHER" id="PTHR30532:SF26">
    <property type="entry name" value="IRON(3+)-HYDROXAMATE-BINDING PROTEIN FHUD"/>
    <property type="match status" value="1"/>
</dbReference>
<dbReference type="PANTHER" id="PTHR30532">
    <property type="entry name" value="IRON III DICITRATE-BINDING PERIPLASMIC PROTEIN"/>
    <property type="match status" value="1"/>
</dbReference>
<dbReference type="Gene3D" id="3.40.50.1980">
    <property type="entry name" value="Nitrogenase molybdenum iron protein domain"/>
    <property type="match status" value="2"/>
</dbReference>
<comment type="subcellular location">
    <subcellularLocation>
        <location evidence="1">Cell envelope</location>
    </subcellularLocation>
</comment>
<protein>
    <submittedName>
        <fullName evidence="8">Iron-hydroxamate ABC transporter substrate-binding protein</fullName>
    </submittedName>
</protein>
<sequence length="318" mass="34839">MRKWFLPLMVVLVLMLAACGNAQSTATKGTDTNGSGSQSGEATTTEASTITYQSENGPVEVPANPQRVVVLDGSAGTLAKLGVPIVGADTWTMSNPNMKPYLGNAKEVSADNLEQIIELKPDLIITSSTTKNIDKLKQLAPLVSFTYNKVDYLTQIEETAKVVNKAEEGAAWVKDFKERAAKAGEEIKAKIGADSTVSVFEVYGKEMYTFGDAWGRGTEILYQAMGLNMPEKVKEMTKKEGYYTLSAEVLPDYMGDYVFFSKYPDSDTSFESTDTFKNIPAVKNNHLYEVDGRGFTFNDATTLDFQLDLIKKDLLGQS</sequence>
<evidence type="ECO:0000256" key="4">
    <source>
        <dbReference type="ARBA" id="ARBA00022729"/>
    </source>
</evidence>
<evidence type="ECO:0000259" key="7">
    <source>
        <dbReference type="PROSITE" id="PS50983"/>
    </source>
</evidence>